<dbReference type="EMBL" id="JAGSRH010000006">
    <property type="protein sequence ID" value="MER5076332.1"/>
    <property type="molecule type" value="Genomic_DNA"/>
</dbReference>
<sequence>MTSSSELLNTTPAMPPAKKEQIATRIIFFISGFATASWAAIVPFVKINTGANDATLGLLLLCFGVGALVAMPLTGALAAKFGCRKLMVAATILFCFMLPLLPAISQISILIVCLFVFGVGIGLTDCAMNIQAVIVDKASEKPIISGFHGYFSVGGIAGAGAMSAILLVGIPPIIAATIISLVCLLLLSMSFKGFLGYANAPTGPLIAIPKGIVLVFGIICFAIFLAEGTVLDWSAVFLIEHHGLKESLGGLGFTAFATTMTIGRLTGDRIVMRVGSARVVFWGALLACFGFIIAVLSPYLSIAIMGYALVGAGCSNIVPVMFAAIGKQNTMPEALAVPAVSTLGYLGILAGPAAIGFVAFQFTLATALLMIASLLIIIAIISKFIRV</sequence>
<feature type="transmembrane region" description="Helical" evidence="5">
    <location>
        <begin position="335"/>
        <end position="358"/>
    </location>
</feature>
<dbReference type="InterPro" id="IPR011701">
    <property type="entry name" value="MFS"/>
</dbReference>
<feature type="transmembrane region" description="Helical" evidence="5">
    <location>
        <begin position="364"/>
        <end position="385"/>
    </location>
</feature>
<evidence type="ECO:0000313" key="8">
    <source>
        <dbReference type="EMBL" id="MER5076332.1"/>
    </source>
</evidence>
<keyword evidence="4 5" id="KW-0472">Membrane</keyword>
<feature type="transmembrane region" description="Helical" evidence="5">
    <location>
        <begin position="173"/>
        <end position="195"/>
    </location>
</feature>
<evidence type="ECO:0000256" key="2">
    <source>
        <dbReference type="ARBA" id="ARBA00022692"/>
    </source>
</evidence>
<organism evidence="7">
    <name type="scientific">Providencia stuartii</name>
    <dbReference type="NCBI Taxonomy" id="588"/>
    <lineage>
        <taxon>Bacteria</taxon>
        <taxon>Pseudomonadati</taxon>
        <taxon>Pseudomonadota</taxon>
        <taxon>Gammaproteobacteria</taxon>
        <taxon>Enterobacterales</taxon>
        <taxon>Morganellaceae</taxon>
        <taxon>Providencia</taxon>
    </lineage>
</organism>
<accession>A0AAI9MW40</accession>
<dbReference type="GO" id="GO:0022857">
    <property type="term" value="F:transmembrane transporter activity"/>
    <property type="evidence" value="ECO:0007669"/>
    <property type="project" value="InterPro"/>
</dbReference>
<protein>
    <submittedName>
        <fullName evidence="7">MFS transporter</fullName>
    </submittedName>
</protein>
<name>A0AAI9MW40_PROST</name>
<dbReference type="PANTHER" id="PTHR23514">
    <property type="entry name" value="BYPASS OF STOP CODON PROTEIN 6"/>
    <property type="match status" value="1"/>
</dbReference>
<evidence type="ECO:0000313" key="7">
    <source>
        <dbReference type="EMBL" id="EMP9432583.1"/>
    </source>
</evidence>
<evidence type="ECO:0000259" key="6">
    <source>
        <dbReference type="PROSITE" id="PS50850"/>
    </source>
</evidence>
<dbReference type="GO" id="GO:0016020">
    <property type="term" value="C:membrane"/>
    <property type="evidence" value="ECO:0007669"/>
    <property type="project" value="UniProtKB-SubCell"/>
</dbReference>
<feature type="transmembrane region" description="Helical" evidence="5">
    <location>
        <begin position="207"/>
        <end position="227"/>
    </location>
</feature>
<dbReference type="InterPro" id="IPR051788">
    <property type="entry name" value="MFS_Transporter"/>
</dbReference>
<evidence type="ECO:0000256" key="3">
    <source>
        <dbReference type="ARBA" id="ARBA00022989"/>
    </source>
</evidence>
<keyword evidence="2 5" id="KW-0812">Transmembrane</keyword>
<feature type="transmembrane region" description="Helical" evidence="5">
    <location>
        <begin position="57"/>
        <end position="79"/>
    </location>
</feature>
<dbReference type="PANTHER" id="PTHR23514:SF13">
    <property type="entry name" value="INNER MEMBRANE PROTEIN YBJJ"/>
    <property type="match status" value="1"/>
</dbReference>
<gene>
    <name evidence="7" type="ORF">JRA39_001620</name>
    <name evidence="8" type="ORF">KDV35_05545</name>
</gene>
<dbReference type="SUPFAM" id="SSF103473">
    <property type="entry name" value="MFS general substrate transporter"/>
    <property type="match status" value="1"/>
</dbReference>
<comment type="subcellular location">
    <subcellularLocation>
        <location evidence="1">Membrane</location>
        <topology evidence="1">Multi-pass membrane protein</topology>
    </subcellularLocation>
</comment>
<feature type="transmembrane region" description="Helical" evidence="5">
    <location>
        <begin position="147"/>
        <end position="167"/>
    </location>
</feature>
<reference evidence="7" key="2">
    <citation type="submission" date="2024-02" db="EMBL/GenBank/DDBJ databases">
        <authorList>
            <consortium name="Clinical and Environmental Microbiology Branch: Whole genome sequencing antimicrobial resistance pathogens in the healthcare setting"/>
        </authorList>
    </citation>
    <scope>NUCLEOTIDE SEQUENCE</scope>
    <source>
        <strain evidence="7">2020GO-00142</strain>
    </source>
</reference>
<dbReference type="InterPro" id="IPR036259">
    <property type="entry name" value="MFS_trans_sf"/>
</dbReference>
<feature type="transmembrane region" description="Helical" evidence="5">
    <location>
        <begin position="247"/>
        <end position="267"/>
    </location>
</feature>
<dbReference type="Proteomes" id="UP001495779">
    <property type="component" value="Unassembled WGS sequence"/>
</dbReference>
<dbReference type="CDD" id="cd17393">
    <property type="entry name" value="MFS_MosC_like"/>
    <property type="match status" value="1"/>
</dbReference>
<dbReference type="EMBL" id="AAZDVE040000009">
    <property type="protein sequence ID" value="EMP9432583.1"/>
    <property type="molecule type" value="Genomic_DNA"/>
</dbReference>
<dbReference type="PROSITE" id="PS50850">
    <property type="entry name" value="MFS"/>
    <property type="match status" value="1"/>
</dbReference>
<reference evidence="8 9" key="1">
    <citation type="submission" date="2021-04" db="EMBL/GenBank/DDBJ databases">
        <title>Determining the burden of carbapenem-resistant Enterobacterales from a tertiary public heath setting in Bangladesh: a clinical, epidemiological, and molecular study.</title>
        <authorList>
            <person name="Farzana R."/>
            <person name="Walsh T.R."/>
        </authorList>
    </citation>
    <scope>NUCLEOTIDE SEQUENCE [LARGE SCALE GENOMIC DNA]</scope>
    <source>
        <strain evidence="9">dmpro_s316</strain>
        <strain evidence="8">Dmpro_s316</strain>
    </source>
</reference>
<evidence type="ECO:0000256" key="4">
    <source>
        <dbReference type="ARBA" id="ARBA00023136"/>
    </source>
</evidence>
<feature type="transmembrane region" description="Helical" evidence="5">
    <location>
        <begin position="26"/>
        <end position="45"/>
    </location>
</feature>
<evidence type="ECO:0000256" key="1">
    <source>
        <dbReference type="ARBA" id="ARBA00004141"/>
    </source>
</evidence>
<proteinExistence type="predicted"/>
<feature type="transmembrane region" description="Helical" evidence="5">
    <location>
        <begin position="86"/>
        <end position="103"/>
    </location>
</feature>
<feature type="domain" description="Major facilitator superfamily (MFS) profile" evidence="6">
    <location>
        <begin position="20"/>
        <end position="387"/>
    </location>
</feature>
<evidence type="ECO:0000313" key="9">
    <source>
        <dbReference type="Proteomes" id="UP001495779"/>
    </source>
</evidence>
<evidence type="ECO:0000256" key="5">
    <source>
        <dbReference type="SAM" id="Phobius"/>
    </source>
</evidence>
<feature type="transmembrane region" description="Helical" evidence="5">
    <location>
        <begin position="279"/>
        <end position="296"/>
    </location>
</feature>
<dbReference type="Gene3D" id="1.20.1250.20">
    <property type="entry name" value="MFS general substrate transporter like domains"/>
    <property type="match status" value="2"/>
</dbReference>
<dbReference type="InterPro" id="IPR020846">
    <property type="entry name" value="MFS_dom"/>
</dbReference>
<dbReference type="AlphaFoldDB" id="A0AAI9MW40"/>
<feature type="transmembrane region" description="Helical" evidence="5">
    <location>
        <begin position="302"/>
        <end position="323"/>
    </location>
</feature>
<keyword evidence="3 5" id="KW-1133">Transmembrane helix</keyword>
<comment type="caution">
    <text evidence="7">The sequence shown here is derived from an EMBL/GenBank/DDBJ whole genome shotgun (WGS) entry which is preliminary data.</text>
</comment>
<dbReference type="RefSeq" id="WP_154623034.1">
    <property type="nucleotide sequence ID" value="NZ_CP095443.1"/>
</dbReference>
<dbReference type="Pfam" id="PF07690">
    <property type="entry name" value="MFS_1"/>
    <property type="match status" value="1"/>
</dbReference>